<dbReference type="PANTHER" id="PTHR25462">
    <property type="entry name" value="BONUS, ISOFORM C-RELATED"/>
    <property type="match status" value="1"/>
</dbReference>
<dbReference type="OrthoDB" id="6270329at2759"/>
<dbReference type="PANTHER" id="PTHR25462:SF296">
    <property type="entry name" value="MEIOTIC P26, ISOFORM F"/>
    <property type="match status" value="1"/>
</dbReference>
<evidence type="ECO:0000313" key="7">
    <source>
        <dbReference type="EMBL" id="CAF0807323.1"/>
    </source>
</evidence>
<dbReference type="InterPro" id="IPR013083">
    <property type="entry name" value="Znf_RING/FYVE/PHD"/>
</dbReference>
<dbReference type="Pfam" id="PF13445">
    <property type="entry name" value="zf-RING_UBOX"/>
    <property type="match status" value="1"/>
</dbReference>
<dbReference type="InterPro" id="IPR000315">
    <property type="entry name" value="Znf_B-box"/>
</dbReference>
<accession>A0A813TL79</accession>
<dbReference type="InterPro" id="IPR047153">
    <property type="entry name" value="TRIM45/56/19-like"/>
</dbReference>
<dbReference type="InterPro" id="IPR027370">
    <property type="entry name" value="Znf-RING_euk"/>
</dbReference>
<keyword evidence="2 4" id="KW-0863">Zinc-finger</keyword>
<dbReference type="PROSITE" id="PS50089">
    <property type="entry name" value="ZF_RING_2"/>
    <property type="match status" value="1"/>
</dbReference>
<dbReference type="Proteomes" id="UP000663852">
    <property type="component" value="Unassembled WGS sequence"/>
</dbReference>
<evidence type="ECO:0000256" key="2">
    <source>
        <dbReference type="ARBA" id="ARBA00022771"/>
    </source>
</evidence>
<organism evidence="8 9">
    <name type="scientific">Adineta ricciae</name>
    <name type="common">Rotifer</name>
    <dbReference type="NCBI Taxonomy" id="249248"/>
    <lineage>
        <taxon>Eukaryota</taxon>
        <taxon>Metazoa</taxon>
        <taxon>Spiralia</taxon>
        <taxon>Gnathifera</taxon>
        <taxon>Rotifera</taxon>
        <taxon>Eurotatoria</taxon>
        <taxon>Bdelloidea</taxon>
        <taxon>Adinetida</taxon>
        <taxon>Adinetidae</taxon>
        <taxon>Adineta</taxon>
    </lineage>
</organism>
<dbReference type="AlphaFoldDB" id="A0A813TL79"/>
<evidence type="ECO:0000256" key="3">
    <source>
        <dbReference type="ARBA" id="ARBA00022833"/>
    </source>
</evidence>
<comment type="caution">
    <text evidence="8">The sequence shown here is derived from an EMBL/GenBank/DDBJ whole genome shotgun (WGS) entry which is preliminary data.</text>
</comment>
<dbReference type="PROSITE" id="PS50119">
    <property type="entry name" value="ZF_BBOX"/>
    <property type="match status" value="1"/>
</dbReference>
<dbReference type="InterPro" id="IPR001841">
    <property type="entry name" value="Znf_RING"/>
</dbReference>
<evidence type="ECO:0000313" key="8">
    <source>
        <dbReference type="EMBL" id="CAF0812722.1"/>
    </source>
</evidence>
<feature type="domain" description="RING-type" evidence="5">
    <location>
        <begin position="32"/>
        <end position="76"/>
    </location>
</feature>
<dbReference type="GO" id="GO:0008270">
    <property type="term" value="F:zinc ion binding"/>
    <property type="evidence" value="ECO:0007669"/>
    <property type="project" value="UniProtKB-KW"/>
</dbReference>
<dbReference type="EMBL" id="CAJNOR010000137">
    <property type="protein sequence ID" value="CAF0812722.1"/>
    <property type="molecule type" value="Genomic_DNA"/>
</dbReference>
<dbReference type="Proteomes" id="UP000663828">
    <property type="component" value="Unassembled WGS sequence"/>
</dbReference>
<dbReference type="Gene3D" id="3.30.160.60">
    <property type="entry name" value="Classic Zinc Finger"/>
    <property type="match status" value="1"/>
</dbReference>
<keyword evidence="1" id="KW-0479">Metal-binding</keyword>
<evidence type="ECO:0000259" key="6">
    <source>
        <dbReference type="PROSITE" id="PS50119"/>
    </source>
</evidence>
<dbReference type="SUPFAM" id="SSF57845">
    <property type="entry name" value="B-box zinc-binding domain"/>
    <property type="match status" value="1"/>
</dbReference>
<evidence type="ECO:0000259" key="5">
    <source>
        <dbReference type="PROSITE" id="PS50089"/>
    </source>
</evidence>
<evidence type="ECO:0000256" key="4">
    <source>
        <dbReference type="PROSITE-ProRule" id="PRU00024"/>
    </source>
</evidence>
<dbReference type="Pfam" id="PF00643">
    <property type="entry name" value="zf-B_box"/>
    <property type="match status" value="1"/>
</dbReference>
<feature type="domain" description="B box-type" evidence="6">
    <location>
        <begin position="176"/>
        <end position="221"/>
    </location>
</feature>
<keyword evidence="9" id="KW-1185">Reference proteome</keyword>
<evidence type="ECO:0000313" key="9">
    <source>
        <dbReference type="Proteomes" id="UP000663828"/>
    </source>
</evidence>
<evidence type="ECO:0000256" key="1">
    <source>
        <dbReference type="ARBA" id="ARBA00022723"/>
    </source>
</evidence>
<proteinExistence type="predicted"/>
<keyword evidence="3" id="KW-0862">Zinc</keyword>
<dbReference type="SUPFAM" id="SSF57850">
    <property type="entry name" value="RING/U-box"/>
    <property type="match status" value="1"/>
</dbReference>
<name>A0A813TL79_ADIRI</name>
<dbReference type="Gene3D" id="3.30.40.10">
    <property type="entry name" value="Zinc/RING finger domain, C3HC4 (zinc finger)"/>
    <property type="match status" value="1"/>
</dbReference>
<reference evidence="8" key="1">
    <citation type="submission" date="2021-02" db="EMBL/GenBank/DDBJ databases">
        <authorList>
            <person name="Nowell W R."/>
        </authorList>
    </citation>
    <scope>NUCLEOTIDE SEQUENCE</scope>
</reference>
<sequence>MMEFDNVPLDANTNEKSEKQILSSSLLDEITCAICLDIFEEPKRTSCLHVACRRCLEEYHHSCKNESDIATCPQCRAPSIHLPNGDASCLPPAIDKEQLIKIYRHEQEVESKHVGLCSLCQNESANLHGRCFQCQENYCQTCYGYHAHFHTVPAHVTRTFAEIRLLPKAPIEFDESISLLCSQRHSKRLLEFYCVKCSECLCSECLIDEHTSHHRQQYHAIKLLSQIAQDYRYQLERLYVNKLKSLHRELNEAIDYISKILDRDPRLFLIFDQLQKQEEKVNELDKLIQTLVNHAHDVHVVLYEKQAKDQLTEILHERPPRPRQGFLLNGLRFEPISNSKSTMKIVLPLEVLPTVNDPIAQHVEHLYLDFLPVHNKPYSKPVIGYQVSYEQSDSTFLRLFGSFIPQQMQQFTCSLYSYCYLNKQFVKEDTTEVLFNFPKRFDQELKQKNKTDLITYSDRDEQITIIYNYRLDSVTIKQINLVFGLAVHERKKDNFLGYDLQLSSIHIRLLSNKQKLLICGLKSNNENKLICFLYDFNTLDIIDTYSCYTGQNIKDILDVIIYNDETIFLCFHSMNRRLFMWIGKDYMEEIAFNGIELGETKCIIDRLAINEQMDILIAYRNMEQDDTRTRFAMSKYLIPHSDN</sequence>
<dbReference type="EMBL" id="CAJNOJ010000014">
    <property type="protein sequence ID" value="CAF0807323.1"/>
    <property type="molecule type" value="Genomic_DNA"/>
</dbReference>
<protein>
    <submittedName>
        <fullName evidence="8">Uncharacterized protein</fullName>
    </submittedName>
</protein>
<gene>
    <name evidence="7" type="ORF">EDS130_LOCUS5164</name>
    <name evidence="8" type="ORF">XAT740_LOCUS3547</name>
</gene>
<dbReference type="SMART" id="SM00184">
    <property type="entry name" value="RING"/>
    <property type="match status" value="1"/>
</dbReference>